<organism evidence="1 2">
    <name type="scientific">Bacillus thuringiensis YBT-1518</name>
    <dbReference type="NCBI Taxonomy" id="529122"/>
    <lineage>
        <taxon>Bacteria</taxon>
        <taxon>Bacillati</taxon>
        <taxon>Bacillota</taxon>
        <taxon>Bacilli</taxon>
        <taxon>Bacillales</taxon>
        <taxon>Bacillaceae</taxon>
        <taxon>Bacillus</taxon>
        <taxon>Bacillus cereus group</taxon>
    </lineage>
</organism>
<gene>
    <name evidence="1" type="ORF">YBT1518_04255</name>
</gene>
<dbReference type="EMBL" id="CP005935">
    <property type="protein sequence ID" value="AHA70068.1"/>
    <property type="molecule type" value="Genomic_DNA"/>
</dbReference>
<evidence type="ECO:0000313" key="2">
    <source>
        <dbReference type="Proteomes" id="UP000018566"/>
    </source>
</evidence>
<dbReference type="KEGG" id="bthu:YBT1518_04255"/>
<reference evidence="1 2" key="1">
    <citation type="submission" date="2013-05" db="EMBL/GenBank/DDBJ databases">
        <title>Complete genome sequence of Bacillus thuringiensis YBT-1518, a typical strain with high toxicity to nematode.</title>
        <authorList>
            <person name="Wang P."/>
            <person name="Zhang C."/>
            <person name="Guo M."/>
            <person name="Guo S."/>
            <person name="Zhu Y."/>
            <person name="Zheng J."/>
            <person name="Zhu L."/>
            <person name="Ruan L."/>
            <person name="Peng D."/>
            <person name="Sun M."/>
        </authorList>
    </citation>
    <scope>NUCLEOTIDE SEQUENCE [LARGE SCALE GENOMIC DNA]</scope>
    <source>
        <strain evidence="1 2">YBT-1518</strain>
    </source>
</reference>
<evidence type="ECO:0000313" key="1">
    <source>
        <dbReference type="EMBL" id="AHA70068.1"/>
    </source>
</evidence>
<accession>A0A9W3K996</accession>
<protein>
    <submittedName>
        <fullName evidence="1">Uncharacterized protein</fullName>
    </submittedName>
</protein>
<sequence length="95" mass="10962">MSGYSKLILSNGNEYIVPIHPSILIEKELTNKDGEIYNKFILVSQIDTETGSKMQFNLNPQHIVTIEEFSMRRQKTVPSVFRVETNNERLKGKHP</sequence>
<dbReference type="RefSeq" id="WP_023521163.1">
    <property type="nucleotide sequence ID" value="NC_022873.1"/>
</dbReference>
<dbReference type="AlphaFoldDB" id="A0A9W3K996"/>
<name>A0A9W3K996_BACTU</name>
<dbReference type="Proteomes" id="UP000018566">
    <property type="component" value="Chromosome"/>
</dbReference>
<proteinExistence type="predicted"/>